<accession>A0ABR9IBD4</accession>
<reference evidence="1 2" key="1">
    <citation type="submission" date="2020-10" db="EMBL/GenBank/DDBJ databases">
        <title>Sequencing the genomes of 1000 actinobacteria strains.</title>
        <authorList>
            <person name="Klenk H.-P."/>
        </authorList>
    </citation>
    <scope>NUCLEOTIDE SEQUENCE [LARGE SCALE GENOMIC DNA]</scope>
    <source>
        <strain evidence="1 2">DSM 44653</strain>
    </source>
</reference>
<organism evidence="1 2">
    <name type="scientific">Amycolatopsis lexingtonensis</name>
    <dbReference type="NCBI Taxonomy" id="218822"/>
    <lineage>
        <taxon>Bacteria</taxon>
        <taxon>Bacillati</taxon>
        <taxon>Actinomycetota</taxon>
        <taxon>Actinomycetes</taxon>
        <taxon>Pseudonocardiales</taxon>
        <taxon>Pseudonocardiaceae</taxon>
        <taxon>Amycolatopsis</taxon>
    </lineage>
</organism>
<dbReference type="EMBL" id="JADBEG010000001">
    <property type="protein sequence ID" value="MBE1500487.1"/>
    <property type="molecule type" value="Genomic_DNA"/>
</dbReference>
<gene>
    <name evidence="1" type="ORF">H4696_007587</name>
</gene>
<proteinExistence type="predicted"/>
<comment type="caution">
    <text evidence="1">The sequence shown here is derived from an EMBL/GenBank/DDBJ whole genome shotgun (WGS) entry which is preliminary data.</text>
</comment>
<evidence type="ECO:0000313" key="1">
    <source>
        <dbReference type="EMBL" id="MBE1500487.1"/>
    </source>
</evidence>
<dbReference type="Proteomes" id="UP000631670">
    <property type="component" value="Unassembled WGS sequence"/>
</dbReference>
<keyword evidence="2" id="KW-1185">Reference proteome</keyword>
<dbReference type="RefSeq" id="WP_086863238.1">
    <property type="nucleotide sequence ID" value="NZ_JADBEG010000001.1"/>
</dbReference>
<evidence type="ECO:0000313" key="2">
    <source>
        <dbReference type="Proteomes" id="UP000631670"/>
    </source>
</evidence>
<sequence>MGEGPEIPLSRLREVTELLLAQAERAGGSVALRHDLFWELTPGQRYDLDREPSEHTIGQLSESWAQLVAMADDPDRAVGYGLVWLADVLRALGQQSLG</sequence>
<protein>
    <submittedName>
        <fullName evidence="1">Uncharacterized protein</fullName>
    </submittedName>
</protein>
<name>A0ABR9IBD4_9PSEU</name>